<dbReference type="Gene3D" id="3.30.1520.10">
    <property type="entry name" value="Phox-like domain"/>
    <property type="match status" value="1"/>
</dbReference>
<dbReference type="PANTHER" id="PTHR10555">
    <property type="entry name" value="SORTING NEXIN"/>
    <property type="match status" value="1"/>
</dbReference>
<dbReference type="OMA" id="QNNCDEV"/>
<dbReference type="SMART" id="SM00312">
    <property type="entry name" value="PX"/>
    <property type="match status" value="1"/>
</dbReference>
<feature type="compositionally biased region" description="Low complexity" evidence="1">
    <location>
        <begin position="54"/>
        <end position="65"/>
    </location>
</feature>
<evidence type="ECO:0000259" key="2">
    <source>
        <dbReference type="PROSITE" id="PS50195"/>
    </source>
</evidence>
<dbReference type="SUPFAM" id="SSF64268">
    <property type="entry name" value="PX domain"/>
    <property type="match status" value="1"/>
</dbReference>
<proteinExistence type="predicted"/>
<dbReference type="GO" id="GO:0005768">
    <property type="term" value="C:endosome"/>
    <property type="evidence" value="ECO:0007669"/>
    <property type="project" value="TreeGrafter"/>
</dbReference>
<name>A0A0V0R8W3_PSEPJ</name>
<dbReference type="Pfam" id="PF00787">
    <property type="entry name" value="PX"/>
    <property type="match status" value="1"/>
</dbReference>
<keyword evidence="4" id="KW-1185">Reference proteome</keyword>
<gene>
    <name evidence="3" type="ORF">PPERSA_00986</name>
</gene>
<accession>A0A0V0R8W3</accession>
<dbReference type="InterPro" id="IPR001683">
    <property type="entry name" value="PX_dom"/>
</dbReference>
<dbReference type="PROSITE" id="PS50195">
    <property type="entry name" value="PX"/>
    <property type="match status" value="1"/>
</dbReference>
<evidence type="ECO:0000313" key="3">
    <source>
        <dbReference type="EMBL" id="KRX10816.1"/>
    </source>
</evidence>
<dbReference type="InterPro" id="IPR036871">
    <property type="entry name" value="PX_dom_sf"/>
</dbReference>
<comment type="caution">
    <text evidence="3">The sequence shown here is derived from an EMBL/GenBank/DDBJ whole genome shotgun (WGS) entry which is preliminary data.</text>
</comment>
<feature type="region of interest" description="Disordered" evidence="1">
    <location>
        <begin position="1"/>
        <end position="87"/>
    </location>
</feature>
<reference evidence="3 4" key="1">
    <citation type="journal article" date="2015" name="Sci. Rep.">
        <title>Genome of the facultative scuticociliatosis pathogen Pseudocohnilembus persalinus provides insight into its virulence through horizontal gene transfer.</title>
        <authorList>
            <person name="Xiong J."/>
            <person name="Wang G."/>
            <person name="Cheng J."/>
            <person name="Tian M."/>
            <person name="Pan X."/>
            <person name="Warren A."/>
            <person name="Jiang C."/>
            <person name="Yuan D."/>
            <person name="Miao W."/>
        </authorList>
    </citation>
    <scope>NUCLEOTIDE SEQUENCE [LARGE SCALE GENOMIC DNA]</scope>
    <source>
        <strain evidence="3">36N120E</strain>
    </source>
</reference>
<dbReference type="InParanoid" id="A0A0V0R8W3"/>
<dbReference type="Proteomes" id="UP000054937">
    <property type="component" value="Unassembled WGS sequence"/>
</dbReference>
<organism evidence="3 4">
    <name type="scientific">Pseudocohnilembus persalinus</name>
    <name type="common">Ciliate</name>
    <dbReference type="NCBI Taxonomy" id="266149"/>
    <lineage>
        <taxon>Eukaryota</taxon>
        <taxon>Sar</taxon>
        <taxon>Alveolata</taxon>
        <taxon>Ciliophora</taxon>
        <taxon>Intramacronucleata</taxon>
        <taxon>Oligohymenophorea</taxon>
        <taxon>Scuticociliatia</taxon>
        <taxon>Philasterida</taxon>
        <taxon>Pseudocohnilembidae</taxon>
        <taxon>Pseudocohnilembus</taxon>
    </lineage>
</organism>
<feature type="compositionally biased region" description="Low complexity" evidence="1">
    <location>
        <begin position="28"/>
        <end position="41"/>
    </location>
</feature>
<dbReference type="EMBL" id="LDAU01000019">
    <property type="protein sequence ID" value="KRX10816.1"/>
    <property type="molecule type" value="Genomic_DNA"/>
</dbReference>
<dbReference type="OrthoDB" id="422186at2759"/>
<feature type="domain" description="PX" evidence="2">
    <location>
        <begin position="112"/>
        <end position="223"/>
    </location>
</feature>
<sequence>MEQFAVKLFKQQQDENTQKLSGQYLSDEQMQQQQNSEEQNQTSDPLEDQKQEQQQESQNEDQNQNKNEEKKQEEAVQNQQQTQKKKMPEGFEIDSLIQCKQLALSEFYKQDITIAVDGYEKVSGGFFGADYIVYKIKTFPFNWDVSRRYSDFYALRNVLLKLYPANIVPPITRRNKGKRNLSKSFVQKRLSILEKFLQKLVKCPELKGCPYIQRFLETTNEKEFKNLIREMEKVKEVHKLEEIRSIDGLIQSKLDKDINIYCQKSQEYYHHSDLIYKKIRQLSKQLFVDFYNVSNTLANIGECFSQLHDQSQTFNQGLTKEEDKQPLLEEMYITLNNMNIQWGETLQSQMDHVQKNLQFFFKYYNQEGRQVKETLKTRDETTKKYYDYKKKLNDKKERYFNLQNLQQWDLPSNCKYTSEQLKSNKELAFTYMLQKERNQEQDLREKAGYYSKAVYEDLKRIMNEKVQEYSIHFKSFGSLQTDNIQKLHFLWADILGSLDQLGKGNKKMLMQQKKIQESADDFLDEN</sequence>
<dbReference type="PANTHER" id="PTHR10555:SF170">
    <property type="entry name" value="FI18122P1"/>
    <property type="match status" value="1"/>
</dbReference>
<evidence type="ECO:0000256" key="1">
    <source>
        <dbReference type="SAM" id="MobiDB-lite"/>
    </source>
</evidence>
<dbReference type="AlphaFoldDB" id="A0A0V0R8W3"/>
<dbReference type="GO" id="GO:0035091">
    <property type="term" value="F:phosphatidylinositol binding"/>
    <property type="evidence" value="ECO:0007669"/>
    <property type="project" value="InterPro"/>
</dbReference>
<evidence type="ECO:0000313" key="4">
    <source>
        <dbReference type="Proteomes" id="UP000054937"/>
    </source>
</evidence>
<protein>
    <submittedName>
        <fullName evidence="3">Phox homologous domain</fullName>
    </submittedName>
</protein>